<dbReference type="AlphaFoldDB" id="Q0UCS2"/>
<dbReference type="Pfam" id="PF09532">
    <property type="entry name" value="FDF"/>
    <property type="match status" value="1"/>
</dbReference>
<keyword evidence="4" id="KW-0963">Cytoplasm</keyword>
<dbReference type="HOGENOM" id="CLU_024328_0_0_1"/>
<dbReference type="VEuPathDB" id="FungiDB:JI435_104420"/>
<evidence type="ECO:0000256" key="1">
    <source>
        <dbReference type="ARBA" id="ARBA00004201"/>
    </source>
</evidence>
<sequence>MASSLIGISVAVTLQNPPNTVVQGTVAAVNSQTATLTLQNEVFFPASGHRLNSYHVEGHAIADIKVNVAPQPAQPVPQPSNLPAYPQYPSNHAQQHVPNQGPPVQHHAPRQSIQHMSQPVRQPVQPPQPAAFVDPAILSMGKRTSTAPSSNQLSAAPPQEAPATPIKPVAPARAATLPKHAPTFIGQSKGRNTRKPSAATLEGPFSSLDIADAEEADSETKKITSVRRASINKTRNGKPMEDMSPQKLDDGGKKTRRGGKSRKKELAAQERKNGDLQSGPDSARKGSKGNGWRNTPILQDAEQPLTRTPGVIGGRVGMVAAHASKTKTRRQKALDATNGWATEDATDIQDLPEFDFQSNLSKFDKRTVFNQIRNEDTTADEDRLVSFNRLARPGTHGGKNLHPTENVLERKLRSTTNTSSEDDSEFGSSRNSRRAMSRASVKRAPVRQGSGVQADMDMIGSGLLSRATRSLINRPPGGMLAVEETAEVEFGLTEDMIAENSGRGIAEVALTAINPGGRRLARENPNARPVIVVLAGNHLGGARAVAAARHLQARGPKVMVALLGFERAADWDKDVRRQVDLFRKFGGSVRAWKETEEALKRLQAPPELIIDALLGRHKEFEALGDQDRRTVLSIVGWANKSRAACLAVETPSGVGGSTGEVAILEGEPLEVRAKYIVCLGAPRTGLLKALQNGAGRDPQWLIWVVDIGVNKPWREAGISGGKGIKFGEHWLVQVRFAVEEGLETKV</sequence>
<comment type="similarity">
    <text evidence="2">Belongs to the EDC3 family.</text>
</comment>
<protein>
    <recommendedName>
        <fullName evidence="3">Enhancer of mRNA-decapping protein 3</fullName>
    </recommendedName>
</protein>
<dbReference type="STRING" id="321614.Q0UCS2"/>
<gene>
    <name evidence="8" type="ORF">SNOG_10442</name>
</gene>
<accession>Q0UCS2</accession>
<dbReference type="InterPro" id="IPR019050">
    <property type="entry name" value="FDF_dom"/>
</dbReference>
<evidence type="ECO:0000256" key="2">
    <source>
        <dbReference type="ARBA" id="ARBA00006610"/>
    </source>
</evidence>
<dbReference type="InterPro" id="IPR004443">
    <property type="entry name" value="YjeF_N_dom"/>
</dbReference>
<dbReference type="KEGG" id="pno:SNOG_10442"/>
<dbReference type="Gene3D" id="3.40.50.10260">
    <property type="entry name" value="YjeF N-terminal domain"/>
    <property type="match status" value="1"/>
</dbReference>
<evidence type="ECO:0000313" key="9">
    <source>
        <dbReference type="Proteomes" id="UP000001055"/>
    </source>
</evidence>
<proteinExistence type="inferred from homology"/>
<organism evidence="8 9">
    <name type="scientific">Phaeosphaeria nodorum (strain SN15 / ATCC MYA-4574 / FGSC 10173)</name>
    <name type="common">Glume blotch fungus</name>
    <name type="synonym">Parastagonospora nodorum</name>
    <dbReference type="NCBI Taxonomy" id="321614"/>
    <lineage>
        <taxon>Eukaryota</taxon>
        <taxon>Fungi</taxon>
        <taxon>Dikarya</taxon>
        <taxon>Ascomycota</taxon>
        <taxon>Pezizomycotina</taxon>
        <taxon>Dothideomycetes</taxon>
        <taxon>Pleosporomycetidae</taxon>
        <taxon>Pleosporales</taxon>
        <taxon>Pleosporineae</taxon>
        <taxon>Phaeosphaeriaceae</taxon>
        <taxon>Parastagonospora</taxon>
    </lineage>
</organism>
<dbReference type="InterPro" id="IPR036652">
    <property type="entry name" value="YjeF_N_dom_sf"/>
</dbReference>
<feature type="domain" description="DFDF" evidence="7">
    <location>
        <begin position="342"/>
        <end position="378"/>
    </location>
</feature>
<dbReference type="InterPro" id="IPR025762">
    <property type="entry name" value="DFDF"/>
</dbReference>
<evidence type="ECO:0000256" key="4">
    <source>
        <dbReference type="ARBA" id="ARBA00022490"/>
    </source>
</evidence>
<feature type="region of interest" description="Disordered" evidence="5">
    <location>
        <begin position="412"/>
        <end position="451"/>
    </location>
</feature>
<dbReference type="GO" id="GO:0031087">
    <property type="term" value="P:deadenylation-independent decapping of nuclear-transcribed mRNA"/>
    <property type="evidence" value="ECO:0000318"/>
    <property type="project" value="GO_Central"/>
</dbReference>
<dbReference type="eggNOG" id="KOG2585">
    <property type="taxonomic scope" value="Eukaryota"/>
</dbReference>
<dbReference type="PROSITE" id="PS51512">
    <property type="entry name" value="DFDF"/>
    <property type="match status" value="1"/>
</dbReference>
<dbReference type="Pfam" id="PF03853">
    <property type="entry name" value="YjeF_N"/>
    <property type="match status" value="1"/>
</dbReference>
<feature type="compositionally biased region" description="Basic residues" evidence="5">
    <location>
        <begin position="254"/>
        <end position="263"/>
    </location>
</feature>
<dbReference type="PANTHER" id="PTHR13612:SF0">
    <property type="entry name" value="ENHANCER OF MRNA-DECAPPING PROTEIN 3"/>
    <property type="match status" value="1"/>
</dbReference>
<evidence type="ECO:0000259" key="6">
    <source>
        <dbReference type="PROSITE" id="PS51385"/>
    </source>
</evidence>
<dbReference type="Proteomes" id="UP000001055">
    <property type="component" value="Unassembled WGS sequence"/>
</dbReference>
<evidence type="ECO:0000313" key="8">
    <source>
        <dbReference type="EMBL" id="EAT81836.2"/>
    </source>
</evidence>
<dbReference type="GeneID" id="5977619"/>
<dbReference type="PANTHER" id="PTHR13612">
    <property type="entry name" value="ENHANCER OF MRNA-DECAPPING PROTEIN 3"/>
    <property type="match status" value="1"/>
</dbReference>
<dbReference type="PROSITE" id="PS51385">
    <property type="entry name" value="YJEF_N"/>
    <property type="match status" value="1"/>
</dbReference>
<name>Q0UCS2_PHANO</name>
<comment type="subcellular location">
    <subcellularLocation>
        <location evidence="1">Cytoplasm</location>
        <location evidence="1">P-body</location>
    </subcellularLocation>
</comment>
<dbReference type="InParanoid" id="Q0UCS2"/>
<dbReference type="RefSeq" id="XP_001800712.1">
    <property type="nucleotide sequence ID" value="XM_001800660.1"/>
</dbReference>
<dbReference type="SMART" id="SM01199">
    <property type="entry name" value="FDF"/>
    <property type="match status" value="1"/>
</dbReference>
<feature type="compositionally biased region" description="Basic and acidic residues" evidence="5">
    <location>
        <begin position="264"/>
        <end position="274"/>
    </location>
</feature>
<feature type="compositionally biased region" description="Polar residues" evidence="5">
    <location>
        <begin position="88"/>
        <end position="98"/>
    </location>
</feature>
<feature type="region of interest" description="Disordered" evidence="5">
    <location>
        <begin position="180"/>
        <end position="313"/>
    </location>
</feature>
<feature type="compositionally biased region" description="Basic residues" evidence="5">
    <location>
        <begin position="431"/>
        <end position="445"/>
    </location>
</feature>
<evidence type="ECO:0000256" key="5">
    <source>
        <dbReference type="SAM" id="MobiDB-lite"/>
    </source>
</evidence>
<feature type="region of interest" description="Disordered" evidence="5">
    <location>
        <begin position="142"/>
        <end position="166"/>
    </location>
</feature>
<dbReference type="EMBL" id="CH445341">
    <property type="protein sequence ID" value="EAT81836.2"/>
    <property type="molecule type" value="Genomic_DNA"/>
</dbReference>
<reference evidence="9" key="1">
    <citation type="journal article" date="2007" name="Plant Cell">
        <title>Dothideomycete-plant interactions illuminated by genome sequencing and EST analysis of the wheat pathogen Stagonospora nodorum.</title>
        <authorList>
            <person name="Hane J.K."/>
            <person name="Lowe R.G."/>
            <person name="Solomon P.S."/>
            <person name="Tan K.C."/>
            <person name="Schoch C.L."/>
            <person name="Spatafora J.W."/>
            <person name="Crous P.W."/>
            <person name="Kodira C."/>
            <person name="Birren B.W."/>
            <person name="Galagan J.E."/>
            <person name="Torriani S.F."/>
            <person name="McDonald B.A."/>
            <person name="Oliver R.P."/>
        </authorList>
    </citation>
    <scope>NUCLEOTIDE SEQUENCE [LARGE SCALE GENOMIC DNA]</scope>
    <source>
        <strain evidence="9">SN15 / ATCC MYA-4574 / FGSC 10173</strain>
    </source>
</reference>
<evidence type="ECO:0000256" key="3">
    <source>
        <dbReference type="ARBA" id="ARBA00015797"/>
    </source>
</evidence>
<dbReference type="GO" id="GO:0000932">
    <property type="term" value="C:P-body"/>
    <property type="evidence" value="ECO:0000318"/>
    <property type="project" value="GO_Central"/>
</dbReference>
<dbReference type="GO" id="GO:0003729">
    <property type="term" value="F:mRNA binding"/>
    <property type="evidence" value="ECO:0000318"/>
    <property type="project" value="GO_Central"/>
</dbReference>
<feature type="region of interest" description="Disordered" evidence="5">
    <location>
        <begin position="71"/>
        <end position="130"/>
    </location>
</feature>
<dbReference type="SUPFAM" id="SSF64153">
    <property type="entry name" value="YjeF N-terminal domain-like"/>
    <property type="match status" value="1"/>
</dbReference>
<feature type="compositionally biased region" description="Polar residues" evidence="5">
    <location>
        <begin position="142"/>
        <end position="154"/>
    </location>
</feature>
<feature type="domain" description="YjeF N-terminal" evidence="6">
    <location>
        <begin position="479"/>
        <end position="715"/>
    </location>
</feature>
<evidence type="ECO:0000259" key="7">
    <source>
        <dbReference type="PROSITE" id="PS51512"/>
    </source>
</evidence>
<dbReference type="GO" id="GO:0033962">
    <property type="term" value="P:P-body assembly"/>
    <property type="evidence" value="ECO:0000318"/>
    <property type="project" value="GO_Central"/>
</dbReference>